<dbReference type="InterPro" id="IPR024088">
    <property type="entry name" value="Tyr-tRNA-ligase_bac-type"/>
</dbReference>
<dbReference type="GO" id="GO:0003723">
    <property type="term" value="F:RNA binding"/>
    <property type="evidence" value="ECO:0007669"/>
    <property type="project" value="InterPro"/>
</dbReference>
<dbReference type="PANTHER" id="PTHR11766:SF0">
    <property type="entry name" value="TYROSINE--TRNA LIGASE, MITOCHONDRIAL"/>
    <property type="match status" value="1"/>
</dbReference>
<dbReference type="AlphaFoldDB" id="A0A8S9WVS5"/>
<dbReference type="InterPro" id="IPR036986">
    <property type="entry name" value="S4_RNA-bd_sf"/>
</dbReference>
<name>A0A8S9WVS5_APOLU</name>
<dbReference type="GO" id="GO:0005829">
    <property type="term" value="C:cytosol"/>
    <property type="evidence" value="ECO:0007669"/>
    <property type="project" value="TreeGrafter"/>
</dbReference>
<evidence type="ECO:0008006" key="3">
    <source>
        <dbReference type="Google" id="ProtNLM"/>
    </source>
</evidence>
<keyword evidence="2" id="KW-1185">Reference proteome</keyword>
<sequence>DAVRIISAGGFYINNNRTQNPDEVLVQGLHMLHNDVSLLRVGKKNYWIVKWLK</sequence>
<dbReference type="GO" id="GO:0005739">
    <property type="term" value="C:mitochondrion"/>
    <property type="evidence" value="ECO:0007669"/>
    <property type="project" value="TreeGrafter"/>
</dbReference>
<dbReference type="Proteomes" id="UP000466442">
    <property type="component" value="Unassembled WGS sequence"/>
</dbReference>
<comment type="caution">
    <text evidence="1">The sequence shown here is derived from an EMBL/GenBank/DDBJ whole genome shotgun (WGS) entry which is preliminary data.</text>
</comment>
<dbReference type="OrthoDB" id="337870at2759"/>
<evidence type="ECO:0000313" key="1">
    <source>
        <dbReference type="EMBL" id="KAF6199906.1"/>
    </source>
</evidence>
<gene>
    <name evidence="1" type="ORF">GE061_006204</name>
</gene>
<accession>A0A8S9WVS5</accession>
<dbReference type="GO" id="GO:0043039">
    <property type="term" value="P:tRNA aminoacylation"/>
    <property type="evidence" value="ECO:0007669"/>
    <property type="project" value="TreeGrafter"/>
</dbReference>
<dbReference type="EMBL" id="WIXP02000014">
    <property type="protein sequence ID" value="KAF6199906.1"/>
    <property type="molecule type" value="Genomic_DNA"/>
</dbReference>
<dbReference type="PANTHER" id="PTHR11766">
    <property type="entry name" value="TYROSYL-TRNA SYNTHETASE"/>
    <property type="match status" value="1"/>
</dbReference>
<organism evidence="1 2">
    <name type="scientific">Apolygus lucorum</name>
    <name type="common">Small green plant bug</name>
    <name type="synonym">Lygocoris lucorum</name>
    <dbReference type="NCBI Taxonomy" id="248454"/>
    <lineage>
        <taxon>Eukaryota</taxon>
        <taxon>Metazoa</taxon>
        <taxon>Ecdysozoa</taxon>
        <taxon>Arthropoda</taxon>
        <taxon>Hexapoda</taxon>
        <taxon>Insecta</taxon>
        <taxon>Pterygota</taxon>
        <taxon>Neoptera</taxon>
        <taxon>Paraneoptera</taxon>
        <taxon>Hemiptera</taxon>
        <taxon>Heteroptera</taxon>
        <taxon>Panheteroptera</taxon>
        <taxon>Cimicomorpha</taxon>
        <taxon>Miridae</taxon>
        <taxon>Mirini</taxon>
        <taxon>Apolygus</taxon>
    </lineage>
</organism>
<dbReference type="SUPFAM" id="SSF55174">
    <property type="entry name" value="Alpha-L RNA-binding motif"/>
    <property type="match status" value="1"/>
</dbReference>
<proteinExistence type="predicted"/>
<feature type="non-terminal residue" evidence="1">
    <location>
        <position position="1"/>
    </location>
</feature>
<evidence type="ECO:0000313" key="2">
    <source>
        <dbReference type="Proteomes" id="UP000466442"/>
    </source>
</evidence>
<dbReference type="GO" id="GO:0004831">
    <property type="term" value="F:tyrosine-tRNA ligase activity"/>
    <property type="evidence" value="ECO:0007669"/>
    <property type="project" value="InterPro"/>
</dbReference>
<protein>
    <recommendedName>
        <fullName evidence="3">Tyrosine--tRNA ligase</fullName>
    </recommendedName>
</protein>
<reference evidence="1" key="1">
    <citation type="journal article" date="2021" name="Mol. Ecol. Resour.">
        <title>Apolygus lucorum genome provides insights into omnivorousness and mesophyll feeding.</title>
        <authorList>
            <person name="Liu Y."/>
            <person name="Liu H."/>
            <person name="Wang H."/>
            <person name="Huang T."/>
            <person name="Liu B."/>
            <person name="Yang B."/>
            <person name="Yin L."/>
            <person name="Li B."/>
            <person name="Zhang Y."/>
            <person name="Zhang S."/>
            <person name="Jiang F."/>
            <person name="Zhang X."/>
            <person name="Ren Y."/>
            <person name="Wang B."/>
            <person name="Wang S."/>
            <person name="Lu Y."/>
            <person name="Wu K."/>
            <person name="Fan W."/>
            <person name="Wang G."/>
        </authorList>
    </citation>
    <scope>NUCLEOTIDE SEQUENCE</scope>
    <source>
        <strain evidence="1">12Hb</strain>
    </source>
</reference>
<dbReference type="Gene3D" id="3.10.290.10">
    <property type="entry name" value="RNA-binding S4 domain"/>
    <property type="match status" value="1"/>
</dbReference>